<dbReference type="PaxDb" id="3708-A0A078FVJ5"/>
<name>A0A078FVJ5_BRANA</name>
<proteinExistence type="predicted"/>
<dbReference type="EMBL" id="LK032070">
    <property type="protein sequence ID" value="CDY17104.1"/>
    <property type="molecule type" value="Genomic_DNA"/>
</dbReference>
<dbReference type="Gramene" id="CDY17104">
    <property type="protein sequence ID" value="CDY17104"/>
    <property type="gene ID" value="GSBRNA2T00095149001"/>
</dbReference>
<protein>
    <submittedName>
        <fullName evidence="1">BnaC06g00370D protein</fullName>
    </submittedName>
</protein>
<keyword evidence="2" id="KW-1185">Reference proteome</keyword>
<accession>A0A078FVJ5</accession>
<evidence type="ECO:0000313" key="2">
    <source>
        <dbReference type="Proteomes" id="UP000028999"/>
    </source>
</evidence>
<organism evidence="1 2">
    <name type="scientific">Brassica napus</name>
    <name type="common">Rape</name>
    <dbReference type="NCBI Taxonomy" id="3708"/>
    <lineage>
        <taxon>Eukaryota</taxon>
        <taxon>Viridiplantae</taxon>
        <taxon>Streptophyta</taxon>
        <taxon>Embryophyta</taxon>
        <taxon>Tracheophyta</taxon>
        <taxon>Spermatophyta</taxon>
        <taxon>Magnoliopsida</taxon>
        <taxon>eudicotyledons</taxon>
        <taxon>Gunneridae</taxon>
        <taxon>Pentapetalae</taxon>
        <taxon>rosids</taxon>
        <taxon>malvids</taxon>
        <taxon>Brassicales</taxon>
        <taxon>Brassicaceae</taxon>
        <taxon>Brassiceae</taxon>
        <taxon>Brassica</taxon>
    </lineage>
</organism>
<evidence type="ECO:0000313" key="1">
    <source>
        <dbReference type="EMBL" id="CDY17104.1"/>
    </source>
</evidence>
<gene>
    <name evidence="1" type="primary">BnaC06g00370D</name>
    <name evidence="1" type="ORF">GSBRNA2T00095149001</name>
</gene>
<dbReference type="Proteomes" id="UP000028999">
    <property type="component" value="Unassembled WGS sequence"/>
</dbReference>
<dbReference type="AlphaFoldDB" id="A0A078FVJ5"/>
<sequence>MGVAVLLGSVYHKQTLFDWIDLVDGCVFVMLQRLR</sequence>
<reference evidence="1 2" key="1">
    <citation type="journal article" date="2014" name="Science">
        <title>Plant genetics. Early allopolyploid evolution in the post-Neolithic Brassica napus oilseed genome.</title>
        <authorList>
            <person name="Chalhoub B."/>
            <person name="Denoeud F."/>
            <person name="Liu S."/>
            <person name="Parkin I.A."/>
            <person name="Tang H."/>
            <person name="Wang X."/>
            <person name="Chiquet J."/>
            <person name="Belcram H."/>
            <person name="Tong C."/>
            <person name="Samans B."/>
            <person name="Correa M."/>
            <person name="Da Silva C."/>
            <person name="Just J."/>
            <person name="Falentin C."/>
            <person name="Koh C.S."/>
            <person name="Le Clainche I."/>
            <person name="Bernard M."/>
            <person name="Bento P."/>
            <person name="Noel B."/>
            <person name="Labadie K."/>
            <person name="Alberti A."/>
            <person name="Charles M."/>
            <person name="Arnaud D."/>
            <person name="Guo H."/>
            <person name="Daviaud C."/>
            <person name="Alamery S."/>
            <person name="Jabbari K."/>
            <person name="Zhao M."/>
            <person name="Edger P.P."/>
            <person name="Chelaifa H."/>
            <person name="Tack D."/>
            <person name="Lassalle G."/>
            <person name="Mestiri I."/>
            <person name="Schnel N."/>
            <person name="Le Paslier M.C."/>
            <person name="Fan G."/>
            <person name="Renault V."/>
            <person name="Bayer P.E."/>
            <person name="Golicz A.A."/>
            <person name="Manoli S."/>
            <person name="Lee T.H."/>
            <person name="Thi V.H."/>
            <person name="Chalabi S."/>
            <person name="Hu Q."/>
            <person name="Fan C."/>
            <person name="Tollenaere R."/>
            <person name="Lu Y."/>
            <person name="Battail C."/>
            <person name="Shen J."/>
            <person name="Sidebottom C.H."/>
            <person name="Wang X."/>
            <person name="Canaguier A."/>
            <person name="Chauveau A."/>
            <person name="Berard A."/>
            <person name="Deniot G."/>
            <person name="Guan M."/>
            <person name="Liu Z."/>
            <person name="Sun F."/>
            <person name="Lim Y.P."/>
            <person name="Lyons E."/>
            <person name="Town C.D."/>
            <person name="Bancroft I."/>
            <person name="Wang X."/>
            <person name="Meng J."/>
            <person name="Ma J."/>
            <person name="Pires J.C."/>
            <person name="King G.J."/>
            <person name="Brunel D."/>
            <person name="Delourme R."/>
            <person name="Renard M."/>
            <person name="Aury J.M."/>
            <person name="Adams K.L."/>
            <person name="Batley J."/>
            <person name="Snowdon R.J."/>
            <person name="Tost J."/>
            <person name="Edwards D."/>
            <person name="Zhou Y."/>
            <person name="Hua W."/>
            <person name="Sharpe A.G."/>
            <person name="Paterson A.H."/>
            <person name="Guan C."/>
            <person name="Wincker P."/>
        </authorList>
    </citation>
    <scope>NUCLEOTIDE SEQUENCE [LARGE SCALE GENOMIC DNA]</scope>
    <source>
        <strain evidence="2">cv. Darmor-bzh</strain>
    </source>
</reference>